<organism evidence="4 5">
    <name type="scientific">Weissella oryzae (strain DSM 25784 / JCM 18191 / LMG 30913 / SG25)</name>
    <dbReference type="NCBI Taxonomy" id="1329250"/>
    <lineage>
        <taxon>Bacteria</taxon>
        <taxon>Bacillati</taxon>
        <taxon>Bacillota</taxon>
        <taxon>Bacilli</taxon>
        <taxon>Lactobacillales</taxon>
        <taxon>Lactobacillaceae</taxon>
        <taxon>Weissella</taxon>
    </lineage>
</organism>
<sequence length="386" mass="42689">MGYQFLQPFTLANGRQVKNHIIMPPTTLRSSFATGEVTEAELRYYQLRSAGPGMVITEMAYVSAPAQSYTGQIGADSDDKIPGLKRLAQTIQNQGALAILQLSFGGRIADPAAVPHEDVLGPSNLVSHQAGMAVPRAMTENEILDSILAFGQATRRAYEAGFDGVEIHGANMYLLQQFFSAHANDRDDEWGGDENARMRYGLAVLDEVIKIRNQYADTDFIIGYRQSPEESTPVGIRHPAALRMAQEIIKRPIAYFHLSLKDAFQSPFMDREDSEPLYAKYLHLLGDIPLIVAGLLRTPAQVEQLVTAGVAGAALGRELIVEPNWVQKVVTADEKGLHYALSPSDMNLLAIPAPLQEWLLTRFKKGLVVSTDAAFNLEEPWKYYRE</sequence>
<dbReference type="GO" id="GO:0010181">
    <property type="term" value="F:FMN binding"/>
    <property type="evidence" value="ECO:0007669"/>
    <property type="project" value="InterPro"/>
</dbReference>
<dbReference type="AlphaFoldDB" id="A0A069CTI8"/>
<name>A0A069CTI8_WEIOS</name>
<keyword evidence="2" id="KW-0560">Oxidoreductase</keyword>
<dbReference type="InterPro" id="IPR001155">
    <property type="entry name" value="OxRdtase_FMN_N"/>
</dbReference>
<feature type="domain" description="NADH:flavin oxidoreductase/NADH oxidase N-terminal" evidence="3">
    <location>
        <begin position="6"/>
        <end position="329"/>
    </location>
</feature>
<dbReference type="GO" id="GO:0016491">
    <property type="term" value="F:oxidoreductase activity"/>
    <property type="evidence" value="ECO:0007669"/>
    <property type="project" value="UniProtKB-KW"/>
</dbReference>
<dbReference type="InterPro" id="IPR013785">
    <property type="entry name" value="Aldolase_TIM"/>
</dbReference>
<evidence type="ECO:0000313" key="4">
    <source>
        <dbReference type="EMBL" id="GAK30568.1"/>
    </source>
</evidence>
<keyword evidence="1" id="KW-0285">Flavoprotein</keyword>
<dbReference type="EMBL" id="DF820487">
    <property type="protein sequence ID" value="GAK30568.1"/>
    <property type="molecule type" value="Genomic_DNA"/>
</dbReference>
<dbReference type="PANTHER" id="PTHR43656:SF2">
    <property type="entry name" value="BINDING OXIDOREDUCTASE, PUTATIVE (AFU_ORTHOLOGUE AFUA_2G08260)-RELATED"/>
    <property type="match status" value="1"/>
</dbReference>
<dbReference type="SUPFAM" id="SSF51395">
    <property type="entry name" value="FMN-linked oxidoreductases"/>
    <property type="match status" value="1"/>
</dbReference>
<accession>A0A069CTI8</accession>
<dbReference type="Gene3D" id="3.20.20.70">
    <property type="entry name" value="Aldolase class I"/>
    <property type="match status" value="1"/>
</dbReference>
<reference evidence="5" key="1">
    <citation type="journal article" date="2014" name="Genome Announc.">
        <title>Draft genome sequence of Weissella oryzae SG25T, isolated from fermented rice grains.</title>
        <authorList>
            <person name="Tanizawa Y."/>
            <person name="Fujisawa T."/>
            <person name="Mochizuki T."/>
            <person name="Kaminuma E."/>
            <person name="Suzuki Y."/>
            <person name="Nakamura Y."/>
            <person name="Tohno M."/>
        </authorList>
    </citation>
    <scope>NUCLEOTIDE SEQUENCE [LARGE SCALE GENOMIC DNA]</scope>
    <source>
        <strain evidence="5">DSM 25784 / JCM 18191 / LMG 30913 / SG25</strain>
    </source>
</reference>
<dbReference type="RefSeq" id="WP_027698662.1">
    <property type="nucleotide sequence ID" value="NZ_DF820487.1"/>
</dbReference>
<evidence type="ECO:0000256" key="1">
    <source>
        <dbReference type="ARBA" id="ARBA00022630"/>
    </source>
</evidence>
<evidence type="ECO:0000313" key="5">
    <source>
        <dbReference type="Proteomes" id="UP000030643"/>
    </source>
</evidence>
<dbReference type="PANTHER" id="PTHR43656">
    <property type="entry name" value="BINDING OXIDOREDUCTASE, PUTATIVE (AFU_ORTHOLOGUE AFUA_2G08260)-RELATED"/>
    <property type="match status" value="1"/>
</dbReference>
<evidence type="ECO:0000259" key="3">
    <source>
        <dbReference type="Pfam" id="PF00724"/>
    </source>
</evidence>
<dbReference type="STRING" id="1329250.WOSG25_040080"/>
<keyword evidence="5" id="KW-1185">Reference proteome</keyword>
<evidence type="ECO:0000256" key="2">
    <source>
        <dbReference type="ARBA" id="ARBA00023002"/>
    </source>
</evidence>
<dbReference type="eggNOG" id="COG1902">
    <property type="taxonomic scope" value="Bacteria"/>
</dbReference>
<dbReference type="Pfam" id="PF00724">
    <property type="entry name" value="Oxidored_FMN"/>
    <property type="match status" value="1"/>
</dbReference>
<gene>
    <name evidence="4" type="ORF">WOSG25_040080</name>
</gene>
<dbReference type="InterPro" id="IPR051799">
    <property type="entry name" value="NADH_flavin_oxidoreductase"/>
</dbReference>
<dbReference type="OrthoDB" id="9772736at2"/>
<protein>
    <submittedName>
        <fullName evidence="4">Possible NADPH dehydrogenase</fullName>
    </submittedName>
</protein>
<dbReference type="Proteomes" id="UP000030643">
    <property type="component" value="Unassembled WGS sequence"/>
</dbReference>
<proteinExistence type="predicted"/>